<name>A0A7W7KE61_PSENT</name>
<dbReference type="InterPro" id="IPR029052">
    <property type="entry name" value="Metallo-depent_PP-like"/>
</dbReference>
<dbReference type="GO" id="GO:0005737">
    <property type="term" value="C:cytoplasm"/>
    <property type="evidence" value="ECO:0007669"/>
    <property type="project" value="TreeGrafter"/>
</dbReference>
<dbReference type="PROSITE" id="PS00125">
    <property type="entry name" value="SER_THR_PHOSPHATASE"/>
    <property type="match status" value="1"/>
</dbReference>
<keyword evidence="2" id="KW-0378">Hydrolase</keyword>
<dbReference type="Proteomes" id="UP000566995">
    <property type="component" value="Unassembled WGS sequence"/>
</dbReference>
<dbReference type="RefSeq" id="WP_184585474.1">
    <property type="nucleotide sequence ID" value="NZ_JACHLI010000001.1"/>
</dbReference>
<accession>A0A7W7KE61</accession>
<evidence type="ECO:0000259" key="1">
    <source>
        <dbReference type="PROSITE" id="PS00125"/>
    </source>
</evidence>
<dbReference type="InterPro" id="IPR050126">
    <property type="entry name" value="Ap4A_hydrolase"/>
</dbReference>
<dbReference type="GO" id="GO:0008803">
    <property type="term" value="F:bis(5'-nucleosyl)-tetraphosphatase (symmetrical) activity"/>
    <property type="evidence" value="ECO:0007669"/>
    <property type="project" value="TreeGrafter"/>
</dbReference>
<dbReference type="PANTHER" id="PTHR42850">
    <property type="entry name" value="METALLOPHOSPHOESTERASE"/>
    <property type="match status" value="1"/>
</dbReference>
<dbReference type="EMBL" id="JACHLI010000001">
    <property type="protein sequence ID" value="MBB4861194.1"/>
    <property type="molecule type" value="Genomic_DNA"/>
</dbReference>
<dbReference type="Pfam" id="PF00149">
    <property type="entry name" value="Metallophos"/>
    <property type="match status" value="1"/>
</dbReference>
<dbReference type="InterPro" id="IPR004843">
    <property type="entry name" value="Calcineurin-like_PHP"/>
</dbReference>
<comment type="caution">
    <text evidence="2">The sequence shown here is derived from an EMBL/GenBank/DDBJ whole genome shotgun (WGS) entry which is preliminary data.</text>
</comment>
<feature type="domain" description="Serine/threonine specific protein phosphatases" evidence="1">
    <location>
        <begin position="79"/>
        <end position="84"/>
    </location>
</feature>
<dbReference type="GO" id="GO:0110154">
    <property type="term" value="P:RNA decapping"/>
    <property type="evidence" value="ECO:0007669"/>
    <property type="project" value="TreeGrafter"/>
</dbReference>
<proteinExistence type="predicted"/>
<gene>
    <name evidence="2" type="ORF">HNP46_000005</name>
</gene>
<evidence type="ECO:0000313" key="3">
    <source>
        <dbReference type="Proteomes" id="UP000566995"/>
    </source>
</evidence>
<dbReference type="GO" id="GO:0004722">
    <property type="term" value="F:protein serine/threonine phosphatase activity"/>
    <property type="evidence" value="ECO:0007669"/>
    <property type="project" value="UniProtKB-EC"/>
</dbReference>
<organism evidence="2 3">
    <name type="scientific">Pseudomonas nitroreducens</name>
    <dbReference type="NCBI Taxonomy" id="46680"/>
    <lineage>
        <taxon>Bacteria</taxon>
        <taxon>Pseudomonadati</taxon>
        <taxon>Pseudomonadota</taxon>
        <taxon>Gammaproteobacteria</taxon>
        <taxon>Pseudomonadales</taxon>
        <taxon>Pseudomonadaceae</taxon>
        <taxon>Pseudomonas</taxon>
    </lineage>
</organism>
<reference evidence="2 3" key="1">
    <citation type="submission" date="2020-08" db="EMBL/GenBank/DDBJ databases">
        <title>Functional genomics of gut bacteria from endangered species of beetles.</title>
        <authorList>
            <person name="Carlos-Shanley C."/>
        </authorList>
    </citation>
    <scope>NUCLEOTIDE SEQUENCE [LARGE SCALE GENOMIC DNA]</scope>
    <source>
        <strain evidence="2 3">S00179</strain>
    </source>
</reference>
<protein>
    <submittedName>
        <fullName evidence="2">Serine/threonine protein phosphatase 1</fullName>
        <ecNumber evidence="2">3.1.3.16</ecNumber>
    </submittedName>
</protein>
<dbReference type="Gene3D" id="3.60.21.10">
    <property type="match status" value="1"/>
</dbReference>
<dbReference type="SUPFAM" id="SSF56300">
    <property type="entry name" value="Metallo-dependent phosphatases"/>
    <property type="match status" value="1"/>
</dbReference>
<dbReference type="InterPro" id="IPR006186">
    <property type="entry name" value="Ser/Thr-sp_prot-phosphatase"/>
</dbReference>
<dbReference type="AlphaFoldDB" id="A0A7W7KE61"/>
<dbReference type="EC" id="3.1.3.16" evidence="2"/>
<evidence type="ECO:0000313" key="2">
    <source>
        <dbReference type="EMBL" id="MBB4861194.1"/>
    </source>
</evidence>
<sequence length="261" mass="29569">MFTRTPGVQVVQRFPANLVGRDFFVTDVHGCFSLLEKLLASANFDPAVDRLFSGGDLVDRGPESIRVLEWLAKPFLHSVRGNHEQLVLEAAEDGPDRTGVHYKHGGKWFHQLLENDEYATIFEIVEALSKLPMAIEVAGQNGQLIGIVHAECMLFDWKRFTNELENAASAEYLNQVAQAAMWSRRKIELKEDDVITSVDRIYVGHTHVDKPVVLGNTHFCDTGAYDGKYLTLTDLNSGEEWQVKSDFKFVREEPSFDPWSR</sequence>
<dbReference type="PANTHER" id="PTHR42850:SF4">
    <property type="entry name" value="ZINC-DEPENDENT ENDOPOLYPHOSPHATASE"/>
    <property type="match status" value="1"/>
</dbReference>